<protein>
    <submittedName>
        <fullName evidence="1">Uncharacterized protein</fullName>
    </submittedName>
</protein>
<accession>A0A2N8HFV3</accession>
<dbReference type="RefSeq" id="WP_102712357.1">
    <property type="nucleotide sequence ID" value="NZ_PJKA01000004.1"/>
</dbReference>
<dbReference type="Proteomes" id="UP000236000">
    <property type="component" value="Unassembled WGS sequence"/>
</dbReference>
<reference evidence="1 2" key="1">
    <citation type="journal article" date="2017" name="BMC Genomics">
        <title>Genome sequencing of 39 Akkermansia muciniphila isolates reveals its population structure, genomic and functional diverisity, and global distribution in mammalian gut microbiotas.</title>
        <authorList>
            <person name="Guo X."/>
            <person name="Li S."/>
            <person name="Zhang J."/>
            <person name="Wu F."/>
            <person name="Li X."/>
            <person name="Wu D."/>
            <person name="Zhang M."/>
            <person name="Ou Z."/>
            <person name="Jie Z."/>
            <person name="Yan Q."/>
            <person name="Li P."/>
            <person name="Yi J."/>
            <person name="Peng Y."/>
        </authorList>
    </citation>
    <scope>NUCLEOTIDE SEQUENCE [LARGE SCALE GENOMIC DNA]</scope>
    <source>
        <strain evidence="1 2">GP24</strain>
    </source>
</reference>
<comment type="caution">
    <text evidence="1">The sequence shown here is derived from an EMBL/GenBank/DDBJ whole genome shotgun (WGS) entry which is preliminary data.</text>
</comment>
<dbReference type="AlphaFoldDB" id="A0A2N8HFV3"/>
<organism evidence="1 2">
    <name type="scientific">Akkermansia muciniphila</name>
    <dbReference type="NCBI Taxonomy" id="239935"/>
    <lineage>
        <taxon>Bacteria</taxon>
        <taxon>Pseudomonadati</taxon>
        <taxon>Verrucomicrobiota</taxon>
        <taxon>Verrucomicrobiia</taxon>
        <taxon>Verrucomicrobiales</taxon>
        <taxon>Akkermansiaceae</taxon>
        <taxon>Akkermansia</taxon>
    </lineage>
</organism>
<evidence type="ECO:0000313" key="1">
    <source>
        <dbReference type="EMBL" id="PNC19434.1"/>
    </source>
</evidence>
<dbReference type="EMBL" id="PJKA01000004">
    <property type="protein sequence ID" value="PNC19434.1"/>
    <property type="molecule type" value="Genomic_DNA"/>
</dbReference>
<name>A0A2N8HFV3_9BACT</name>
<evidence type="ECO:0000313" key="2">
    <source>
        <dbReference type="Proteomes" id="UP000236000"/>
    </source>
</evidence>
<gene>
    <name evidence="1" type="ORF">CXU22_02840</name>
</gene>
<sequence>MHKKLIELYNENDCGIDAIPEKKIEVLKKALGGIEIGYHFLSEEKANLDVNEAKDFILKNTEGFYLDYCGYEPLEFV</sequence>
<proteinExistence type="predicted"/>